<evidence type="ECO:0000256" key="13">
    <source>
        <dbReference type="SAM" id="MobiDB-lite"/>
    </source>
</evidence>
<feature type="transmembrane region" description="Helical" evidence="12">
    <location>
        <begin position="20"/>
        <end position="40"/>
    </location>
</feature>
<dbReference type="GO" id="GO:0005921">
    <property type="term" value="C:gap junction"/>
    <property type="evidence" value="ECO:0007669"/>
    <property type="project" value="UniProtKB-SubCell"/>
</dbReference>
<gene>
    <name evidence="12" type="primary">inx</name>
</gene>
<proteinExistence type="inferred from homology"/>
<reference evidence="15" key="1">
    <citation type="submission" date="2022-11" db="UniProtKB">
        <authorList>
            <consortium name="WormBaseParasite"/>
        </authorList>
    </citation>
    <scope>IDENTIFICATION</scope>
</reference>
<keyword evidence="6" id="KW-0303">Gap junction</keyword>
<protein>
    <recommendedName>
        <fullName evidence="12">Innexin</fullName>
    </recommendedName>
</protein>
<keyword evidence="5 12" id="KW-0812">Transmembrane</keyword>
<evidence type="ECO:0000256" key="2">
    <source>
        <dbReference type="ARBA" id="ARBA00004651"/>
    </source>
</evidence>
<evidence type="ECO:0000256" key="4">
    <source>
        <dbReference type="ARBA" id="ARBA00022475"/>
    </source>
</evidence>
<keyword evidence="3 12" id="KW-0813">Transport</keyword>
<evidence type="ECO:0000313" key="14">
    <source>
        <dbReference type="Proteomes" id="UP000887577"/>
    </source>
</evidence>
<dbReference type="PRINTS" id="PR01262">
    <property type="entry name" value="INNEXIN"/>
</dbReference>
<dbReference type="InterPro" id="IPR000990">
    <property type="entry name" value="Innexin"/>
</dbReference>
<keyword evidence="10 12" id="KW-0472">Membrane</keyword>
<evidence type="ECO:0000256" key="11">
    <source>
        <dbReference type="ARBA" id="ARBA00023303"/>
    </source>
</evidence>
<keyword evidence="14" id="KW-1185">Reference proteome</keyword>
<organism evidence="14 15">
    <name type="scientific">Panagrolaimus superbus</name>
    <dbReference type="NCBI Taxonomy" id="310955"/>
    <lineage>
        <taxon>Eukaryota</taxon>
        <taxon>Metazoa</taxon>
        <taxon>Ecdysozoa</taxon>
        <taxon>Nematoda</taxon>
        <taxon>Chromadorea</taxon>
        <taxon>Rhabditida</taxon>
        <taxon>Tylenchina</taxon>
        <taxon>Panagrolaimomorpha</taxon>
        <taxon>Panagrolaimoidea</taxon>
        <taxon>Panagrolaimidae</taxon>
        <taxon>Panagrolaimus</taxon>
    </lineage>
</organism>
<feature type="transmembrane region" description="Helical" evidence="12">
    <location>
        <begin position="281"/>
        <end position="305"/>
    </location>
</feature>
<comment type="subcellular location">
    <subcellularLocation>
        <location evidence="1">Cell junction</location>
        <location evidence="1">Gap junction</location>
    </subcellularLocation>
    <subcellularLocation>
        <location evidence="2 12">Cell membrane</location>
        <topology evidence="2 12">Multi-pass membrane protein</topology>
    </subcellularLocation>
</comment>
<evidence type="ECO:0000256" key="12">
    <source>
        <dbReference type="RuleBase" id="RU010713"/>
    </source>
</evidence>
<dbReference type="WBParaSite" id="PSU_v2.g41.t1">
    <property type="protein sequence ID" value="PSU_v2.g41.t1"/>
    <property type="gene ID" value="PSU_v2.g41"/>
</dbReference>
<evidence type="ECO:0000256" key="10">
    <source>
        <dbReference type="ARBA" id="ARBA00023136"/>
    </source>
</evidence>
<keyword evidence="8 12" id="KW-1133">Transmembrane helix</keyword>
<evidence type="ECO:0000256" key="5">
    <source>
        <dbReference type="ARBA" id="ARBA00022692"/>
    </source>
</evidence>
<keyword evidence="4" id="KW-1003">Cell membrane</keyword>
<feature type="region of interest" description="Disordered" evidence="13">
    <location>
        <begin position="387"/>
        <end position="466"/>
    </location>
</feature>
<evidence type="ECO:0000256" key="9">
    <source>
        <dbReference type="ARBA" id="ARBA00023065"/>
    </source>
</evidence>
<dbReference type="AlphaFoldDB" id="A0A914YWS0"/>
<evidence type="ECO:0000256" key="6">
    <source>
        <dbReference type="ARBA" id="ARBA00022868"/>
    </source>
</evidence>
<dbReference type="GO" id="GO:0034220">
    <property type="term" value="P:monoatomic ion transmembrane transport"/>
    <property type="evidence" value="ECO:0007669"/>
    <property type="project" value="UniProtKB-KW"/>
</dbReference>
<comment type="caution">
    <text evidence="12">Lacks conserved residue(s) required for the propagation of feature annotation.</text>
</comment>
<dbReference type="GO" id="GO:0005886">
    <property type="term" value="C:plasma membrane"/>
    <property type="evidence" value="ECO:0007669"/>
    <property type="project" value="UniProtKB-SubCell"/>
</dbReference>
<comment type="similarity">
    <text evidence="12">Belongs to the pannexin family.</text>
</comment>
<evidence type="ECO:0000256" key="1">
    <source>
        <dbReference type="ARBA" id="ARBA00004610"/>
    </source>
</evidence>
<name>A0A914YWS0_9BILA</name>
<evidence type="ECO:0000256" key="7">
    <source>
        <dbReference type="ARBA" id="ARBA00022949"/>
    </source>
</evidence>
<evidence type="ECO:0000256" key="3">
    <source>
        <dbReference type="ARBA" id="ARBA00022448"/>
    </source>
</evidence>
<evidence type="ECO:0000313" key="15">
    <source>
        <dbReference type="WBParaSite" id="PSU_v2.g41.t1"/>
    </source>
</evidence>
<keyword evidence="9 12" id="KW-0406">Ion transport</keyword>
<dbReference type="PANTHER" id="PTHR11893:SF36">
    <property type="entry name" value="INNEXIN-5"/>
    <property type="match status" value="1"/>
</dbReference>
<comment type="function">
    <text evidence="12">Structural component of the gap junctions.</text>
</comment>
<evidence type="ECO:0000256" key="8">
    <source>
        <dbReference type="ARBA" id="ARBA00022989"/>
    </source>
</evidence>
<dbReference type="GO" id="GO:0005243">
    <property type="term" value="F:gap junction channel activity"/>
    <property type="evidence" value="ECO:0007669"/>
    <property type="project" value="TreeGrafter"/>
</dbReference>
<accession>A0A914YWS0</accession>
<keyword evidence="11 12" id="KW-0407">Ion channel</keyword>
<dbReference type="Pfam" id="PF00876">
    <property type="entry name" value="Innexin"/>
    <property type="match status" value="1"/>
</dbReference>
<dbReference type="PROSITE" id="PS51013">
    <property type="entry name" value="PANNEXIN"/>
    <property type="match status" value="1"/>
</dbReference>
<sequence>MLPAIEKLVKNLKPKYDDDVIDRLNYAYTSALFVLLILVIGTKQYVGEPLQCWMSAEFKNNWEKYVENYCFVENTYFVSFDDDKLPTLQDRERYELKYYQWVPILLILQLLLFLAPKTFWGAVSWKTGLSVKSLIGNQSHADRQQKILTNKNKNEDQSPSKLAARQMREITRFNSRSKNRVLGCITANNSYFTTVYLVYKFLNCVNTFGQLWMMNSFLNTQYTFWGIGILKDLIYERDWRSSGQFPRVTFCDFMRRDDTSSRPMNFTVQCVLMINMFNEKLYIILWFWFSALTILNILNLIYWLFTTFIESWKIYFIQAQLNFADIKYDNSMIPYFLEKWITMDGLTALRLISANCGDLQSSDIVAAMLHDCIKDEEKQEIQRTLDKKAKNGDDSNANLLDPFGGAAPELPKKGSNLHDPFIPGNPGTQKVYPIPQPQPPHAPMEEESNVGRPGPPGMPRMGAPPVYPNLNPYEEIRPIIKKGHEDVASVD</sequence>
<keyword evidence="7" id="KW-0965">Cell junction</keyword>
<dbReference type="PANTHER" id="PTHR11893">
    <property type="entry name" value="INNEXIN"/>
    <property type="match status" value="1"/>
</dbReference>
<dbReference type="Proteomes" id="UP000887577">
    <property type="component" value="Unplaced"/>
</dbReference>
<feature type="transmembrane region" description="Helical" evidence="12">
    <location>
        <begin position="98"/>
        <end position="116"/>
    </location>
</feature>